<proteinExistence type="predicted"/>
<name>A0A1S1HAE5_9SPHN</name>
<dbReference type="RefSeq" id="WP_139181644.1">
    <property type="nucleotide sequence ID" value="NZ_MIPT01000001.1"/>
</dbReference>
<dbReference type="EMBL" id="MIPT01000001">
    <property type="protein sequence ID" value="OHT19048.1"/>
    <property type="molecule type" value="Genomic_DNA"/>
</dbReference>
<organism evidence="1 2">
    <name type="scientific">Edaphosphingomonas haloaromaticamans</name>
    <dbReference type="NCBI Taxonomy" id="653954"/>
    <lineage>
        <taxon>Bacteria</taxon>
        <taxon>Pseudomonadati</taxon>
        <taxon>Pseudomonadota</taxon>
        <taxon>Alphaproteobacteria</taxon>
        <taxon>Sphingomonadales</taxon>
        <taxon>Rhizorhabdaceae</taxon>
        <taxon>Edaphosphingomonas</taxon>
    </lineage>
</organism>
<reference evidence="1 2" key="1">
    <citation type="submission" date="2016-09" db="EMBL/GenBank/DDBJ databases">
        <title>Metabolic pathway, cell adaptation mechanisms and a novel monoxygenase revealed through proteogenomic-transcription analysis of a Sphingomonas haloaromaticamans strain degrading the fungicide ortho-phenylphenol.</title>
        <authorList>
            <person name="Perruchon C."/>
            <person name="Papadopoulou E.S."/>
            <person name="Rousidou C."/>
            <person name="Vasileiadis S."/>
            <person name="Tanou G."/>
            <person name="Amoutzias G."/>
            <person name="Molassiotis A."/>
            <person name="Karpouzas D.G."/>
        </authorList>
    </citation>
    <scope>NUCLEOTIDE SEQUENCE [LARGE SCALE GENOMIC DNA]</scope>
    <source>
        <strain evidence="1 2">P3</strain>
    </source>
</reference>
<accession>A0A1S1HAE5</accession>
<dbReference type="AlphaFoldDB" id="A0A1S1HAE5"/>
<dbReference type="Proteomes" id="UP000179467">
    <property type="component" value="Unassembled WGS sequence"/>
</dbReference>
<comment type="caution">
    <text evidence="1">The sequence shown here is derived from an EMBL/GenBank/DDBJ whole genome shotgun (WGS) entry which is preliminary data.</text>
</comment>
<evidence type="ECO:0000313" key="1">
    <source>
        <dbReference type="EMBL" id="OHT19048.1"/>
    </source>
</evidence>
<sequence>MTDSTTAERASPFDKADMKALVATARRLDSVSEGLAHAEACQQEVGPDAPTDVALYDGTTWHKYRVPLSKFIELLRPVAAEEAARLAA</sequence>
<gene>
    <name evidence="1" type="ORF">BHE75_01030</name>
</gene>
<keyword evidence="2" id="KW-1185">Reference proteome</keyword>
<protein>
    <submittedName>
        <fullName evidence="1">Uncharacterized protein</fullName>
    </submittedName>
</protein>
<evidence type="ECO:0000313" key="2">
    <source>
        <dbReference type="Proteomes" id="UP000179467"/>
    </source>
</evidence>